<dbReference type="GO" id="GO:0016740">
    <property type="term" value="F:transferase activity"/>
    <property type="evidence" value="ECO:0007669"/>
    <property type="project" value="UniProtKB-KW"/>
</dbReference>
<dbReference type="PANTHER" id="PTHR21310">
    <property type="entry name" value="AMINOGLYCOSIDE PHOSPHOTRANSFERASE-RELATED-RELATED"/>
    <property type="match status" value="1"/>
</dbReference>
<dbReference type="CDD" id="cd05155">
    <property type="entry name" value="APH_ChoK_like_1"/>
    <property type="match status" value="1"/>
</dbReference>
<dbReference type="Pfam" id="PF01636">
    <property type="entry name" value="APH"/>
    <property type="match status" value="1"/>
</dbReference>
<dbReference type="PANTHER" id="PTHR21310:SF42">
    <property type="entry name" value="BIFUNCTIONAL AAC_APH"/>
    <property type="match status" value="1"/>
</dbReference>
<evidence type="ECO:0000313" key="3">
    <source>
        <dbReference type="Proteomes" id="UP000331127"/>
    </source>
</evidence>
<dbReference type="Proteomes" id="UP000331127">
    <property type="component" value="Unassembled WGS sequence"/>
</dbReference>
<keyword evidence="3" id="KW-1185">Reference proteome</keyword>
<sequence length="321" mass="34499">MDAENPLRGSGSGRHTLGVVENLHIDGRAGIDAGLVKRLVATQFPQWSALPVTPVEVDGWDNRTYRLGAEMSARLPTAAGYAPAVDKEHRWLPVLAPSLPVAIPAPLAKGAPGEGYLFSWSIRGWLDGETASVDRIDDLSEFAASVADFLLALQRIDATGGPPAGAHSFYRGVSPAHYDDDTRRSLALLDGRIDTTRALAVWDAALEAAWSGPPVWFHGDFASGNLLVRNGKLAAVIDFGTSGVGDPACDLVIAWTMFSGESRETFRGAVGQDPAMWARARGWALWKALITLAEDIDKDEKRAAGNRRVIDEVLADHDRAN</sequence>
<keyword evidence="2" id="KW-0808">Transferase</keyword>
<evidence type="ECO:0000259" key="1">
    <source>
        <dbReference type="Pfam" id="PF01636"/>
    </source>
</evidence>
<accession>A0A5M3WLD3</accession>
<dbReference type="OrthoDB" id="9797603at2"/>
<dbReference type="InterPro" id="IPR002575">
    <property type="entry name" value="Aminoglycoside_PTrfase"/>
</dbReference>
<gene>
    <name evidence="2" type="ORF">Amac_006930</name>
</gene>
<comment type="caution">
    <text evidence="2">The sequence shown here is derived from an EMBL/GenBank/DDBJ whole genome shotgun (WGS) entry which is preliminary data.</text>
</comment>
<protein>
    <submittedName>
        <fullName evidence="2">Aminoglycoside phosphotransferase</fullName>
    </submittedName>
</protein>
<evidence type="ECO:0000313" key="2">
    <source>
        <dbReference type="EMBL" id="GES07098.1"/>
    </source>
</evidence>
<dbReference type="InterPro" id="IPR011009">
    <property type="entry name" value="Kinase-like_dom_sf"/>
</dbReference>
<dbReference type="Gene3D" id="3.90.1200.10">
    <property type="match status" value="1"/>
</dbReference>
<dbReference type="AlphaFoldDB" id="A0A5M3WLD3"/>
<feature type="domain" description="Aminoglycoside phosphotransferase" evidence="1">
    <location>
        <begin position="58"/>
        <end position="283"/>
    </location>
</feature>
<reference evidence="2 3" key="1">
    <citation type="submission" date="2019-10" db="EMBL/GenBank/DDBJ databases">
        <title>Whole genome shotgun sequence of Acrocarpospora macrocephala NBRC 16266.</title>
        <authorList>
            <person name="Ichikawa N."/>
            <person name="Kimura A."/>
            <person name="Kitahashi Y."/>
            <person name="Komaki H."/>
            <person name="Oguchi A."/>
        </authorList>
    </citation>
    <scope>NUCLEOTIDE SEQUENCE [LARGE SCALE GENOMIC DNA]</scope>
    <source>
        <strain evidence="2 3">NBRC 16266</strain>
    </source>
</reference>
<dbReference type="InterPro" id="IPR051678">
    <property type="entry name" value="AGP_Transferase"/>
</dbReference>
<dbReference type="SUPFAM" id="SSF56112">
    <property type="entry name" value="Protein kinase-like (PK-like)"/>
    <property type="match status" value="1"/>
</dbReference>
<dbReference type="Gene3D" id="3.30.200.20">
    <property type="entry name" value="Phosphorylase Kinase, domain 1"/>
    <property type="match status" value="1"/>
</dbReference>
<dbReference type="EMBL" id="BLAE01000005">
    <property type="protein sequence ID" value="GES07098.1"/>
    <property type="molecule type" value="Genomic_DNA"/>
</dbReference>
<organism evidence="2 3">
    <name type="scientific">Acrocarpospora macrocephala</name>
    <dbReference type="NCBI Taxonomy" id="150177"/>
    <lineage>
        <taxon>Bacteria</taxon>
        <taxon>Bacillati</taxon>
        <taxon>Actinomycetota</taxon>
        <taxon>Actinomycetes</taxon>
        <taxon>Streptosporangiales</taxon>
        <taxon>Streptosporangiaceae</taxon>
        <taxon>Acrocarpospora</taxon>
    </lineage>
</organism>
<proteinExistence type="predicted"/>
<name>A0A5M3WLD3_9ACTN</name>